<dbReference type="Pfam" id="PF04577">
    <property type="entry name" value="Glyco_transf_61"/>
    <property type="match status" value="1"/>
</dbReference>
<dbReference type="PANTHER" id="PTHR20961">
    <property type="entry name" value="GLYCOSYLTRANSFERASE"/>
    <property type="match status" value="1"/>
</dbReference>
<dbReference type="GO" id="GO:0016763">
    <property type="term" value="F:pentosyltransferase activity"/>
    <property type="evidence" value="ECO:0007669"/>
    <property type="project" value="UniProtKB-ARBA"/>
</dbReference>
<dbReference type="Proteomes" id="UP001279734">
    <property type="component" value="Unassembled WGS sequence"/>
</dbReference>
<feature type="region of interest" description="Disordered" evidence="5">
    <location>
        <begin position="47"/>
        <end position="69"/>
    </location>
</feature>
<keyword evidence="6" id="KW-0472">Membrane</keyword>
<feature type="transmembrane region" description="Helical" evidence="6">
    <location>
        <begin position="12"/>
        <end position="38"/>
    </location>
</feature>
<reference evidence="8" key="1">
    <citation type="submission" date="2023-05" db="EMBL/GenBank/DDBJ databases">
        <title>Nepenthes gracilis genome sequencing.</title>
        <authorList>
            <person name="Fukushima K."/>
        </authorList>
    </citation>
    <scope>NUCLEOTIDE SEQUENCE</scope>
    <source>
        <strain evidence="8">SING2019-196</strain>
    </source>
</reference>
<evidence type="ECO:0000259" key="7">
    <source>
        <dbReference type="Pfam" id="PF04577"/>
    </source>
</evidence>
<keyword evidence="6" id="KW-0812">Transmembrane</keyword>
<keyword evidence="3" id="KW-0808">Transferase</keyword>
<keyword evidence="9" id="KW-1185">Reference proteome</keyword>
<feature type="domain" description="Glycosyltransferase 61 catalytic" evidence="7">
    <location>
        <begin position="266"/>
        <end position="357"/>
    </location>
</feature>
<evidence type="ECO:0000256" key="4">
    <source>
        <dbReference type="ARBA" id="ARBA00023180"/>
    </source>
</evidence>
<keyword evidence="4" id="KW-0325">Glycoprotein</keyword>
<gene>
    <name evidence="8" type="ORF">Nepgr_028018</name>
</gene>
<evidence type="ECO:0000256" key="2">
    <source>
        <dbReference type="ARBA" id="ARBA00022676"/>
    </source>
</evidence>
<evidence type="ECO:0000313" key="8">
    <source>
        <dbReference type="EMBL" id="GMH26175.1"/>
    </source>
</evidence>
<keyword evidence="6" id="KW-1133">Transmembrane helix</keyword>
<comment type="subcellular location">
    <subcellularLocation>
        <location evidence="1">Golgi apparatus membrane</location>
        <topology evidence="1">Single-pass type II membrane protein</topology>
    </subcellularLocation>
</comment>
<accession>A0AAD3Y3I7</accession>
<evidence type="ECO:0000256" key="6">
    <source>
        <dbReference type="SAM" id="Phobius"/>
    </source>
</evidence>
<sequence>MASVVAKQRRYSAATVITYLIFLALSFILLLCHLSSIWKSNLASSTKSQDQDPHWGHETSPQPSPAAEISCDRSHYHFDICKINGPTIMDPTTSTFFVNGPAESRPITEKIRPYPRKWENSTMSRIKEVSLVSGPISPQCHVSHNAPALVFSAGGYTGNFFHEFNDGIIPLFITVNSLFSSAGQDLVLVIEKSRDWWITKYADLFRSFTKYPIVNLNNETSNHCFTSVTVGLISHGFMTIDPKLLPNSLSLFHFRAFLDQVYELKIQNHNSNSKFLTDKPTLILISRIDGIGRVILNQDQVKSMAEEAGFNVVVFEPTVSSHLKEAYALINQSQVMVGVHGAGLTHFLFLRPGSVFIQVVPIGVDWAAEVCFGKPAREMGLEYMEYKIRVEESSLKGKYGKDDKVLKDPSALQLEWSSKFKDIYLKEQNVKVDLVRFKGYLDKAYIMAKR</sequence>
<proteinExistence type="predicted"/>
<keyword evidence="2" id="KW-0328">Glycosyltransferase</keyword>
<comment type="caution">
    <text evidence="8">The sequence shown here is derived from an EMBL/GenBank/DDBJ whole genome shotgun (WGS) entry which is preliminary data.</text>
</comment>
<evidence type="ECO:0000256" key="5">
    <source>
        <dbReference type="SAM" id="MobiDB-lite"/>
    </source>
</evidence>
<dbReference type="GO" id="GO:0000139">
    <property type="term" value="C:Golgi membrane"/>
    <property type="evidence" value="ECO:0007669"/>
    <property type="project" value="UniProtKB-SubCell"/>
</dbReference>
<dbReference type="AlphaFoldDB" id="A0AAD3Y3I7"/>
<protein>
    <recommendedName>
        <fullName evidence="7">Glycosyltransferase 61 catalytic domain-containing protein</fullName>
    </recommendedName>
</protein>
<dbReference type="EMBL" id="BSYO01000030">
    <property type="protein sequence ID" value="GMH26175.1"/>
    <property type="molecule type" value="Genomic_DNA"/>
</dbReference>
<dbReference type="InterPro" id="IPR049625">
    <property type="entry name" value="Glyco_transf_61_cat"/>
</dbReference>
<evidence type="ECO:0000313" key="9">
    <source>
        <dbReference type="Proteomes" id="UP001279734"/>
    </source>
</evidence>
<dbReference type="PANTHER" id="PTHR20961:SF98">
    <property type="entry name" value="GLYCOSYLTRANSFERASE"/>
    <property type="match status" value="1"/>
</dbReference>
<evidence type="ECO:0000256" key="3">
    <source>
        <dbReference type="ARBA" id="ARBA00022679"/>
    </source>
</evidence>
<evidence type="ECO:0000256" key="1">
    <source>
        <dbReference type="ARBA" id="ARBA00004323"/>
    </source>
</evidence>
<dbReference type="InterPro" id="IPR007657">
    <property type="entry name" value="Glycosyltransferase_61"/>
</dbReference>
<name>A0AAD3Y3I7_NEPGR</name>
<organism evidence="8 9">
    <name type="scientific">Nepenthes gracilis</name>
    <name type="common">Slender pitcher plant</name>
    <dbReference type="NCBI Taxonomy" id="150966"/>
    <lineage>
        <taxon>Eukaryota</taxon>
        <taxon>Viridiplantae</taxon>
        <taxon>Streptophyta</taxon>
        <taxon>Embryophyta</taxon>
        <taxon>Tracheophyta</taxon>
        <taxon>Spermatophyta</taxon>
        <taxon>Magnoliopsida</taxon>
        <taxon>eudicotyledons</taxon>
        <taxon>Gunneridae</taxon>
        <taxon>Pentapetalae</taxon>
        <taxon>Caryophyllales</taxon>
        <taxon>Nepenthaceae</taxon>
        <taxon>Nepenthes</taxon>
    </lineage>
</organism>